<evidence type="ECO:0000259" key="3">
    <source>
        <dbReference type="Pfam" id="PF00303"/>
    </source>
</evidence>
<sequence length="542" mass="60427">MLVTSRNISFATVESIGALMDTGKEVTVGKDRTKELIHQVTVLERPLERFLFVPERRNDVFAQIAEALWVAAGRNDIEWLSRYLHRAAEFSQDGGRTWQGAYGPRLRRWSHAGIDQVAHVKRILSEDPASRRAVMSLFDPETDLTGTADIPCNNWLSWIVRDGRLHLAVAVRSNDVMWGFSGANAFEWSVLHEMLAHWLGVAVGSQTWIASSFHVYERHWSRAARITESFHRLTPYDFGVTRAEFRTSWDDLDRTLSSWFEAEAAMAADPDAPIPQGVAVTDPFLKACLHALRIRCGSASWGEDRLRKELAGLPHTDVAAAVWEHFSRDEPGRLAALKPGGLAEFFAAGATPGAPDQRFRQGIKRLHARKDRLYGAAWKRRGELVSVLPNVARKVDRLEVFLKDGIRAGDEAVLDTAIDLYVYATKYRLLLEEREEPSGLLPPDAASPFSDHDENFEGLVDGDGFEDGAVDPGPGIRNGVDLFERLWRSATDGASLVVIRDLSDQLRDAARRIVADAAYGKPAAVSAFSATEARYREEGERS</sequence>
<organism evidence="4 5">
    <name type="scientific">Methylobacterium oryzae</name>
    <dbReference type="NCBI Taxonomy" id="334852"/>
    <lineage>
        <taxon>Bacteria</taxon>
        <taxon>Pseudomonadati</taxon>
        <taxon>Pseudomonadota</taxon>
        <taxon>Alphaproteobacteria</taxon>
        <taxon>Hyphomicrobiales</taxon>
        <taxon>Methylobacteriaceae</taxon>
        <taxon>Methylobacterium</taxon>
    </lineage>
</organism>
<evidence type="ECO:0000313" key="5">
    <source>
        <dbReference type="Proteomes" id="UP001355206"/>
    </source>
</evidence>
<dbReference type="InterPro" id="IPR023451">
    <property type="entry name" value="Thymidate_synth/dCMP_Mease_dom"/>
</dbReference>
<reference evidence="4 5" key="1">
    <citation type="journal article" date="2012" name="Genet. Mol. Biol.">
        <title>Analysis of 16S rRNA and mxaF genes revealing insights into Methylobacterium niche-specific plant association.</title>
        <authorList>
            <person name="Dourado M.N."/>
            <person name="Andreote F.D."/>
            <person name="Dini-Andreote F."/>
            <person name="Conti R."/>
            <person name="Araujo J.M."/>
            <person name="Araujo W.L."/>
        </authorList>
    </citation>
    <scope>NUCLEOTIDE SEQUENCE [LARGE SCALE GENOMIC DNA]</scope>
    <source>
        <strain evidence="4 5">TC3-10</strain>
    </source>
</reference>
<evidence type="ECO:0000256" key="1">
    <source>
        <dbReference type="ARBA" id="ARBA00022603"/>
    </source>
</evidence>
<keyword evidence="1" id="KW-0489">Methyltransferase</keyword>
<evidence type="ECO:0000313" key="4">
    <source>
        <dbReference type="EMBL" id="MEE7492241.1"/>
    </source>
</evidence>
<dbReference type="PANTHER" id="PTHR11548">
    <property type="entry name" value="THYMIDYLATE SYNTHASE 1"/>
    <property type="match status" value="1"/>
</dbReference>
<comment type="caution">
    <text evidence="4">The sequence shown here is derived from an EMBL/GenBank/DDBJ whole genome shotgun (WGS) entry which is preliminary data.</text>
</comment>
<keyword evidence="2" id="KW-0808">Transferase</keyword>
<dbReference type="EMBL" id="MLCA01000009">
    <property type="protein sequence ID" value="MEE7492241.1"/>
    <property type="molecule type" value="Genomic_DNA"/>
</dbReference>
<dbReference type="PANTHER" id="PTHR11548:SF1">
    <property type="entry name" value="THYMIDYLATE SYNTHASE 1"/>
    <property type="match status" value="1"/>
</dbReference>
<keyword evidence="5" id="KW-1185">Reference proteome</keyword>
<dbReference type="Proteomes" id="UP001355206">
    <property type="component" value="Unassembled WGS sequence"/>
</dbReference>
<evidence type="ECO:0000256" key="2">
    <source>
        <dbReference type="ARBA" id="ARBA00022679"/>
    </source>
</evidence>
<dbReference type="RefSeq" id="WP_331302775.1">
    <property type="nucleotide sequence ID" value="NZ_MLCA01000009.1"/>
</dbReference>
<dbReference type="CDD" id="cd00351">
    <property type="entry name" value="TS_Pyrimidine_HMase"/>
    <property type="match status" value="1"/>
</dbReference>
<dbReference type="InterPro" id="IPR045097">
    <property type="entry name" value="Thymidate_synth/dCMP_Mease"/>
</dbReference>
<name>A0ABU7TS04_9HYPH</name>
<gene>
    <name evidence="4" type="ORF">MOTC310_17865</name>
</gene>
<dbReference type="Gene3D" id="3.30.572.10">
    <property type="entry name" value="Thymidylate synthase/dCMP hydroxymethylase domain"/>
    <property type="match status" value="1"/>
</dbReference>
<accession>A0ABU7TS04</accession>
<feature type="domain" description="Thymidylate synthase/dCMP hydroxymethylase" evidence="3">
    <location>
        <begin position="50"/>
        <end position="224"/>
    </location>
</feature>
<protein>
    <recommendedName>
        <fullName evidence="3">Thymidylate synthase/dCMP hydroxymethylase domain-containing protein</fullName>
    </recommendedName>
</protein>
<dbReference type="SUPFAM" id="SSF55831">
    <property type="entry name" value="Thymidylate synthase/dCMP hydroxymethylase"/>
    <property type="match status" value="1"/>
</dbReference>
<proteinExistence type="predicted"/>
<dbReference type="InterPro" id="IPR036926">
    <property type="entry name" value="Thymidate_synth/dCMP_Mease_sf"/>
</dbReference>
<dbReference type="Pfam" id="PF00303">
    <property type="entry name" value="Thymidylat_synt"/>
    <property type="match status" value="1"/>
</dbReference>